<organism evidence="2 5">
    <name type="scientific">Didymodactylos carnosus</name>
    <dbReference type="NCBI Taxonomy" id="1234261"/>
    <lineage>
        <taxon>Eukaryota</taxon>
        <taxon>Metazoa</taxon>
        <taxon>Spiralia</taxon>
        <taxon>Gnathifera</taxon>
        <taxon>Rotifera</taxon>
        <taxon>Eurotatoria</taxon>
        <taxon>Bdelloidea</taxon>
        <taxon>Philodinida</taxon>
        <taxon>Philodinidae</taxon>
        <taxon>Didymodactylos</taxon>
    </lineage>
</organism>
<name>A0A814PL61_9BILA</name>
<evidence type="ECO:0000313" key="1">
    <source>
        <dbReference type="EMBL" id="CAF0793081.1"/>
    </source>
</evidence>
<accession>A0A814PL61</accession>
<evidence type="ECO:0000313" key="3">
    <source>
        <dbReference type="EMBL" id="CAF3575833.1"/>
    </source>
</evidence>
<evidence type="ECO:0008006" key="6">
    <source>
        <dbReference type="Google" id="ProtNLM"/>
    </source>
</evidence>
<dbReference type="Proteomes" id="UP000663829">
    <property type="component" value="Unassembled WGS sequence"/>
</dbReference>
<comment type="caution">
    <text evidence="2">The sequence shown here is derived from an EMBL/GenBank/DDBJ whole genome shotgun (WGS) entry which is preliminary data.</text>
</comment>
<dbReference type="Gene3D" id="1.10.510.10">
    <property type="entry name" value="Transferase(Phosphotransferase) domain 1"/>
    <property type="match status" value="1"/>
</dbReference>
<evidence type="ECO:0000313" key="5">
    <source>
        <dbReference type="Proteomes" id="UP000663829"/>
    </source>
</evidence>
<protein>
    <recommendedName>
        <fullName evidence="6">Protein kinase domain-containing protein</fullName>
    </recommendedName>
</protein>
<dbReference type="EMBL" id="CAJNOK010001091">
    <property type="protein sequence ID" value="CAF0793081.1"/>
    <property type="molecule type" value="Genomic_DNA"/>
</dbReference>
<dbReference type="AlphaFoldDB" id="A0A814PL61"/>
<dbReference type="Proteomes" id="UP000681722">
    <property type="component" value="Unassembled WGS sequence"/>
</dbReference>
<dbReference type="EMBL" id="CAJOBA010001091">
    <property type="protein sequence ID" value="CAF3575833.1"/>
    <property type="molecule type" value="Genomic_DNA"/>
</dbReference>
<dbReference type="SUPFAM" id="SSF56112">
    <property type="entry name" value="Protein kinase-like (PK-like)"/>
    <property type="match status" value="1"/>
</dbReference>
<evidence type="ECO:0000313" key="4">
    <source>
        <dbReference type="EMBL" id="CAF3872107.1"/>
    </source>
</evidence>
<dbReference type="EMBL" id="CAJOBC010005674">
    <property type="protein sequence ID" value="CAF3872107.1"/>
    <property type="molecule type" value="Genomic_DNA"/>
</dbReference>
<dbReference type="Proteomes" id="UP000682733">
    <property type="component" value="Unassembled WGS sequence"/>
</dbReference>
<reference evidence="2" key="1">
    <citation type="submission" date="2021-02" db="EMBL/GenBank/DDBJ databases">
        <authorList>
            <person name="Nowell W R."/>
        </authorList>
    </citation>
    <scope>NUCLEOTIDE SEQUENCE</scope>
</reference>
<dbReference type="EMBL" id="CAJNOQ010005675">
    <property type="protein sequence ID" value="CAF1107550.1"/>
    <property type="molecule type" value="Genomic_DNA"/>
</dbReference>
<dbReference type="InterPro" id="IPR011009">
    <property type="entry name" value="Kinase-like_dom_sf"/>
</dbReference>
<evidence type="ECO:0000313" key="2">
    <source>
        <dbReference type="EMBL" id="CAF1107550.1"/>
    </source>
</evidence>
<dbReference type="OrthoDB" id="10024126at2759"/>
<keyword evidence="5" id="KW-1185">Reference proteome</keyword>
<sequence length="291" mass="34491">MKKGDEKTVKFKLQHDRISLNNIQGLLNEVGLGRFQLNLHLDQKLGSTSQVYYAHDRWNNNRLVAVKFLKANYIDSFVSQHDLWALQTLQDCNYVPKDIIYNRSRNIFEDNRYVPIEQYVGELGRICPLLPISRCIEGGARRIPDNNCYVITFEYIPGQTLWENLLHSDFTYFTEAQAKRFVRIFISNMIKLLDHHLISCDFNATNYYYDDPMLTFIDFGWCQVDVDKKDDRNEFLLKSLENLWDRYPRIVQIFQSDSYSDFRYAVKSRQIGLRTLLKHAWLKEGEESDLE</sequence>
<dbReference type="Proteomes" id="UP000677228">
    <property type="component" value="Unassembled WGS sequence"/>
</dbReference>
<gene>
    <name evidence="2" type="ORF">GPM918_LOCUS19067</name>
    <name evidence="1" type="ORF">OVA965_LOCUS4241</name>
    <name evidence="4" type="ORF">SRO942_LOCUS19062</name>
    <name evidence="3" type="ORF">TMI583_LOCUS4239</name>
</gene>
<proteinExistence type="predicted"/>
<dbReference type="Gene3D" id="3.30.200.20">
    <property type="entry name" value="Phosphorylase Kinase, domain 1"/>
    <property type="match status" value="1"/>
</dbReference>